<keyword evidence="9 13" id="KW-0249">Electron transport</keyword>
<keyword evidence="11 13" id="KW-0408">Iron</keyword>
<dbReference type="GO" id="GO:0020037">
    <property type="term" value="F:heme binding"/>
    <property type="evidence" value="ECO:0007669"/>
    <property type="project" value="TreeGrafter"/>
</dbReference>
<dbReference type="GO" id="GO:0016682">
    <property type="term" value="F:oxidoreductase activity, acting on diphenols and related substances as donors, oxygen as acceptor"/>
    <property type="evidence" value="ECO:0007669"/>
    <property type="project" value="TreeGrafter"/>
</dbReference>
<dbReference type="PANTHER" id="PTHR30365:SF0">
    <property type="entry name" value="CYTOCHROME BD-I UBIQUINOL OXIDASE SUBUNIT 1"/>
    <property type="match status" value="1"/>
</dbReference>
<dbReference type="GO" id="GO:0070069">
    <property type="term" value="C:cytochrome complex"/>
    <property type="evidence" value="ECO:0007669"/>
    <property type="project" value="UniProtKB-UniRule"/>
</dbReference>
<evidence type="ECO:0000256" key="7">
    <source>
        <dbReference type="ARBA" id="ARBA00022692"/>
    </source>
</evidence>
<dbReference type="GO" id="GO:0046872">
    <property type="term" value="F:metal ion binding"/>
    <property type="evidence" value="ECO:0007669"/>
    <property type="project" value="UniProtKB-UniRule"/>
</dbReference>
<dbReference type="STRING" id="766136.BHF68_14600"/>
<reference evidence="14 15" key="1">
    <citation type="submission" date="2016-09" db="EMBL/GenBank/DDBJ databases">
        <title>Draft genome sequence for the type strain of Desulfuribacillus alkaliarsenatis AHT28, an obligately anaerobic, sulfidogenic bacterium isolated from Russian soda lake sediments.</title>
        <authorList>
            <person name="Abin C.A."/>
            <person name="Hollibaugh J.T."/>
        </authorList>
    </citation>
    <scope>NUCLEOTIDE SEQUENCE [LARGE SCALE GENOMIC DNA]</scope>
    <source>
        <strain evidence="14 15">AHT28</strain>
    </source>
</reference>
<feature type="transmembrane region" description="Helical" evidence="13">
    <location>
        <begin position="324"/>
        <end position="345"/>
    </location>
</feature>
<keyword evidence="4 13" id="KW-1003">Cell membrane</keyword>
<dbReference type="PANTHER" id="PTHR30365">
    <property type="entry name" value="CYTOCHROME D UBIQUINOL OXIDASE"/>
    <property type="match status" value="1"/>
</dbReference>
<keyword evidence="3 13" id="KW-0813">Transport</keyword>
<comment type="caution">
    <text evidence="14">The sequence shown here is derived from an EMBL/GenBank/DDBJ whole genome shotgun (WGS) entry which is preliminary data.</text>
</comment>
<evidence type="ECO:0000256" key="5">
    <source>
        <dbReference type="ARBA" id="ARBA00022519"/>
    </source>
</evidence>
<organism evidence="14 15">
    <name type="scientific">Desulfuribacillus alkaliarsenatis</name>
    <dbReference type="NCBI Taxonomy" id="766136"/>
    <lineage>
        <taxon>Bacteria</taxon>
        <taxon>Bacillati</taxon>
        <taxon>Bacillota</taxon>
        <taxon>Desulfuribacillia</taxon>
        <taxon>Desulfuribacillales</taxon>
        <taxon>Desulfuribacillaceae</taxon>
        <taxon>Desulfuribacillus</taxon>
    </lineage>
</organism>
<feature type="transmembrane region" description="Helical" evidence="13">
    <location>
        <begin position="129"/>
        <end position="148"/>
    </location>
</feature>
<evidence type="ECO:0000256" key="10">
    <source>
        <dbReference type="ARBA" id="ARBA00022989"/>
    </source>
</evidence>
<gene>
    <name evidence="14" type="ORF">BHF68_14600</name>
</gene>
<evidence type="ECO:0000256" key="4">
    <source>
        <dbReference type="ARBA" id="ARBA00022475"/>
    </source>
</evidence>
<comment type="similarity">
    <text evidence="2 13">Belongs to the cytochrome ubiquinol oxidase subunit 1 family.</text>
</comment>
<sequence length="456" mass="51525">MEFFDVVLLSRLQFTLTAIIHYFFVPLTIGLAIFIAYLEFRYWRTGEALYDKMARFWTKLFLVNFAVGVATGITMEFQFGTNWAAYSRYVGDIFGAPLAAEGVFAFFLESVFIGLLVFGRDKISKGMRFFAALMVAIGTNFSAFWIIAANSWMQTPAGYRINEELGRAEMTSFYEVLFNPSTLVRLSHVLEGAYITAAFFIIAVSAYYLLNKRNVELAKSSMKFAVIFGLVFALLQGASGHSHAVLVAETQPEKLAAYEAHWETEERAALLLFAIPDYENERNRFEIGIPGALSLLAHSDINAPVTGLREFAPEDRPPVLGNFISFRIMVGTGTLIIFWMIFLAVQMKRGRLYDNELVLKAAVWLLPLPYIANTFGWIVAEWGRQPWIVYGLLRTADAVSHLSVAEVLISLVLFIAIYAFLLFLMIFLMIREVKKFNVDIDTTIDRPMDSGKEVTL</sequence>
<dbReference type="Proteomes" id="UP000094296">
    <property type="component" value="Unassembled WGS sequence"/>
</dbReference>
<dbReference type="OrthoDB" id="9807042at2"/>
<dbReference type="GO" id="GO:0009055">
    <property type="term" value="F:electron transfer activity"/>
    <property type="evidence" value="ECO:0007669"/>
    <property type="project" value="UniProtKB-UniRule"/>
</dbReference>
<dbReference type="PIRSF" id="PIRSF006446">
    <property type="entry name" value="Cyt_quinol_oxidase_1"/>
    <property type="match status" value="1"/>
</dbReference>
<keyword evidence="12 13" id="KW-0472">Membrane</keyword>
<feature type="transmembrane region" description="Helical" evidence="13">
    <location>
        <begin position="407"/>
        <end position="430"/>
    </location>
</feature>
<feature type="transmembrane region" description="Helical" evidence="13">
    <location>
        <begin position="61"/>
        <end position="81"/>
    </location>
</feature>
<dbReference type="Pfam" id="PF01654">
    <property type="entry name" value="Cyt_bd_oxida_I"/>
    <property type="match status" value="1"/>
</dbReference>
<evidence type="ECO:0000256" key="3">
    <source>
        <dbReference type="ARBA" id="ARBA00022448"/>
    </source>
</evidence>
<dbReference type="GO" id="GO:0005886">
    <property type="term" value="C:plasma membrane"/>
    <property type="evidence" value="ECO:0007669"/>
    <property type="project" value="UniProtKB-SubCell"/>
</dbReference>
<evidence type="ECO:0000313" key="14">
    <source>
        <dbReference type="EMBL" id="OEF97622.1"/>
    </source>
</evidence>
<protein>
    <submittedName>
        <fullName evidence="14">Cytochrome D ubiquinol oxidase subunit I</fullName>
    </submittedName>
</protein>
<evidence type="ECO:0000256" key="13">
    <source>
        <dbReference type="PIRNR" id="PIRNR006446"/>
    </source>
</evidence>
<dbReference type="EMBL" id="MIJE01000008">
    <property type="protein sequence ID" value="OEF97622.1"/>
    <property type="molecule type" value="Genomic_DNA"/>
</dbReference>
<evidence type="ECO:0000256" key="11">
    <source>
        <dbReference type="ARBA" id="ARBA00023004"/>
    </source>
</evidence>
<keyword evidence="8 13" id="KW-0479">Metal-binding</keyword>
<keyword evidence="10 13" id="KW-1133">Transmembrane helix</keyword>
<feature type="transmembrane region" description="Helical" evidence="13">
    <location>
        <begin position="93"/>
        <end position="117"/>
    </location>
</feature>
<feature type="transmembrane region" description="Helical" evidence="13">
    <location>
        <begin position="357"/>
        <end position="380"/>
    </location>
</feature>
<feature type="transmembrane region" description="Helical" evidence="13">
    <location>
        <begin position="192"/>
        <end position="210"/>
    </location>
</feature>
<comment type="subcellular location">
    <subcellularLocation>
        <location evidence="1">Cell inner membrane</location>
        <topology evidence="1">Multi-pass membrane protein</topology>
    </subcellularLocation>
    <subcellularLocation>
        <location evidence="13">Cell membrane</location>
    </subcellularLocation>
</comment>
<keyword evidence="15" id="KW-1185">Reference proteome</keyword>
<dbReference type="RefSeq" id="WP_069642677.1">
    <property type="nucleotide sequence ID" value="NZ_MIJE01000008.1"/>
</dbReference>
<dbReference type="AlphaFoldDB" id="A0A1E5G3G0"/>
<evidence type="ECO:0000256" key="8">
    <source>
        <dbReference type="ARBA" id="ARBA00022723"/>
    </source>
</evidence>
<feature type="transmembrane region" description="Helical" evidence="13">
    <location>
        <begin position="222"/>
        <end position="239"/>
    </location>
</feature>
<dbReference type="GO" id="GO:0019646">
    <property type="term" value="P:aerobic electron transport chain"/>
    <property type="evidence" value="ECO:0007669"/>
    <property type="project" value="InterPro"/>
</dbReference>
<keyword evidence="5" id="KW-0997">Cell inner membrane</keyword>
<evidence type="ECO:0000256" key="2">
    <source>
        <dbReference type="ARBA" id="ARBA00009819"/>
    </source>
</evidence>
<accession>A0A1E5G3G0</accession>
<evidence type="ECO:0000256" key="12">
    <source>
        <dbReference type="ARBA" id="ARBA00023136"/>
    </source>
</evidence>
<evidence type="ECO:0000256" key="6">
    <source>
        <dbReference type="ARBA" id="ARBA00022617"/>
    </source>
</evidence>
<feature type="transmembrane region" description="Helical" evidence="13">
    <location>
        <begin position="20"/>
        <end position="40"/>
    </location>
</feature>
<keyword evidence="6 13" id="KW-0349">Heme</keyword>
<evidence type="ECO:0000313" key="15">
    <source>
        <dbReference type="Proteomes" id="UP000094296"/>
    </source>
</evidence>
<dbReference type="InterPro" id="IPR002585">
    <property type="entry name" value="Cyt-d_ubiquinol_oxidase_su_1"/>
</dbReference>
<keyword evidence="7 13" id="KW-0812">Transmembrane</keyword>
<evidence type="ECO:0000256" key="9">
    <source>
        <dbReference type="ARBA" id="ARBA00022982"/>
    </source>
</evidence>
<proteinExistence type="inferred from homology"/>
<evidence type="ECO:0000256" key="1">
    <source>
        <dbReference type="ARBA" id="ARBA00004429"/>
    </source>
</evidence>
<name>A0A1E5G3G0_9FIRM</name>